<protein>
    <recommendedName>
        <fullName evidence="8">rRNA-processing protein UTP23 homolog</fullName>
    </recommendedName>
</protein>
<dbReference type="PANTHER" id="PTHR12416">
    <property type="entry name" value="RRNA-PROCESSING PROTEIN UTP23 HOMOLOG"/>
    <property type="match status" value="1"/>
</dbReference>
<dbReference type="GO" id="GO:0006364">
    <property type="term" value="P:rRNA processing"/>
    <property type="evidence" value="ECO:0007669"/>
    <property type="project" value="UniProtKB-KW"/>
</dbReference>
<dbReference type="GeneID" id="111253366"/>
<dbReference type="OrthoDB" id="25675at2759"/>
<dbReference type="InterPro" id="IPR029060">
    <property type="entry name" value="PIN-like_dom_sf"/>
</dbReference>
<evidence type="ECO:0000256" key="3">
    <source>
        <dbReference type="ARBA" id="ARBA00022552"/>
    </source>
</evidence>
<dbReference type="AlphaFoldDB" id="A0A7M7KKN4"/>
<reference evidence="6" key="1">
    <citation type="submission" date="2021-01" db="UniProtKB">
        <authorList>
            <consortium name="EnsemblMetazoa"/>
        </authorList>
    </citation>
    <scope>IDENTIFICATION</scope>
</reference>
<keyword evidence="3" id="KW-0698">rRNA processing</keyword>
<dbReference type="SUPFAM" id="SSF88723">
    <property type="entry name" value="PIN domain-like"/>
    <property type="match status" value="1"/>
</dbReference>
<comment type="subcellular location">
    <subcellularLocation>
        <location evidence="1">Nucleus</location>
        <location evidence="1">Nucleolus</location>
    </subcellularLocation>
</comment>
<dbReference type="KEGG" id="vde:111253366"/>
<evidence type="ECO:0000313" key="6">
    <source>
        <dbReference type="EnsemblMetazoa" id="XP_022668382"/>
    </source>
</evidence>
<feature type="region of interest" description="Disordered" evidence="5">
    <location>
        <begin position="192"/>
        <end position="237"/>
    </location>
</feature>
<evidence type="ECO:0000256" key="1">
    <source>
        <dbReference type="ARBA" id="ARBA00004604"/>
    </source>
</evidence>
<organism evidence="6 7">
    <name type="scientific">Varroa destructor</name>
    <name type="common">Honeybee mite</name>
    <dbReference type="NCBI Taxonomy" id="109461"/>
    <lineage>
        <taxon>Eukaryota</taxon>
        <taxon>Metazoa</taxon>
        <taxon>Ecdysozoa</taxon>
        <taxon>Arthropoda</taxon>
        <taxon>Chelicerata</taxon>
        <taxon>Arachnida</taxon>
        <taxon>Acari</taxon>
        <taxon>Parasitiformes</taxon>
        <taxon>Mesostigmata</taxon>
        <taxon>Gamasina</taxon>
        <taxon>Dermanyssoidea</taxon>
        <taxon>Varroidae</taxon>
        <taxon>Varroa</taxon>
    </lineage>
</organism>
<sequence>MRINRYKRAQKNLAFYLRHFQLGEKSRYFVLTDGTFCQAALRHKIHIKEQIDKYFRTEVTLCTTQCAVVETQKLSILNGALQILKNFRVEKCPHTKPVAASKCLLDMVREGNPRNFFVATQDPELAEEIHKLIGIPRLKLHNAITLEDPASATVNYVAKQCRSATDLTENQLKTISHLKKKMNIDDSLKKVKRLKKKPKGPNPLSCLPKKKKSATAALINDPSADSEGPRSLSKAARRKMRLKRLKITRSHTESD</sequence>
<evidence type="ECO:0008006" key="8">
    <source>
        <dbReference type="Google" id="ProtNLM"/>
    </source>
</evidence>
<dbReference type="InParanoid" id="A0A7M7KKN4"/>
<keyword evidence="2" id="KW-0690">Ribosome biogenesis</keyword>
<keyword evidence="4" id="KW-0539">Nucleus</keyword>
<accession>A0A7M7KKN4</accession>
<evidence type="ECO:0000256" key="4">
    <source>
        <dbReference type="ARBA" id="ARBA00023242"/>
    </source>
</evidence>
<name>A0A7M7KKN4_VARDE</name>
<dbReference type="EnsemblMetazoa" id="XM_022812647">
    <property type="protein sequence ID" value="XP_022668382"/>
    <property type="gene ID" value="LOC111253366"/>
</dbReference>
<dbReference type="Pfam" id="PF04900">
    <property type="entry name" value="Fcf1"/>
    <property type="match status" value="1"/>
</dbReference>
<keyword evidence="7" id="KW-1185">Reference proteome</keyword>
<dbReference type="OMA" id="CCMQALY"/>
<evidence type="ECO:0000313" key="7">
    <source>
        <dbReference type="Proteomes" id="UP000594260"/>
    </source>
</evidence>
<dbReference type="Proteomes" id="UP000594260">
    <property type="component" value="Unplaced"/>
</dbReference>
<evidence type="ECO:0000256" key="2">
    <source>
        <dbReference type="ARBA" id="ARBA00022517"/>
    </source>
</evidence>
<dbReference type="FunCoup" id="A0A7M7KKN4">
    <property type="interactions" value="1517"/>
</dbReference>
<proteinExistence type="predicted"/>
<dbReference type="InterPro" id="IPR006984">
    <property type="entry name" value="Fcf1/UTP23"/>
</dbReference>
<dbReference type="RefSeq" id="XP_022668382.1">
    <property type="nucleotide sequence ID" value="XM_022812647.1"/>
</dbReference>
<dbReference type="GO" id="GO:0032040">
    <property type="term" value="C:small-subunit processome"/>
    <property type="evidence" value="ECO:0007669"/>
    <property type="project" value="InterPro"/>
</dbReference>
<evidence type="ECO:0000256" key="5">
    <source>
        <dbReference type="SAM" id="MobiDB-lite"/>
    </source>
</evidence>
<dbReference type="Gene3D" id="3.40.50.1010">
    <property type="entry name" value="5'-nuclease"/>
    <property type="match status" value="1"/>
</dbReference>
<dbReference type="CDD" id="cd09866">
    <property type="entry name" value="PIN_Fcf1-Utp23-H"/>
    <property type="match status" value="1"/>
</dbReference>